<dbReference type="Proteomes" id="UP000224006">
    <property type="component" value="Chromosome V"/>
</dbReference>
<dbReference type="KEGG" id="bbes:BESB_062360"/>
<dbReference type="RefSeq" id="XP_029219358.1">
    <property type="nucleotide sequence ID" value="XM_029364650.1"/>
</dbReference>
<proteinExistence type="predicted"/>
<evidence type="ECO:0000313" key="1">
    <source>
        <dbReference type="EMBL" id="PFH35349.1"/>
    </source>
</evidence>
<sequence length="68" mass="7671">MQYVEAAVRIQSAAIQNSSAFQFFARSQWGSRSQRTRSRVLLQVQRPHTVLTSDSATRADEVLVFTLA</sequence>
<name>A0A2A9MBV3_BESBE</name>
<accession>A0A2A9MBV3</accession>
<reference evidence="1 2" key="1">
    <citation type="submission" date="2017-09" db="EMBL/GenBank/DDBJ databases">
        <title>Genome sequencing of Besnoitia besnoiti strain Bb-Ger1.</title>
        <authorList>
            <person name="Schares G."/>
            <person name="Venepally P."/>
            <person name="Lorenzi H.A."/>
        </authorList>
    </citation>
    <scope>NUCLEOTIDE SEQUENCE [LARGE SCALE GENOMIC DNA]</scope>
    <source>
        <strain evidence="1 2">Bb-Ger1</strain>
    </source>
</reference>
<evidence type="ECO:0000313" key="2">
    <source>
        <dbReference type="Proteomes" id="UP000224006"/>
    </source>
</evidence>
<comment type="caution">
    <text evidence="1">The sequence shown here is derived from an EMBL/GenBank/DDBJ whole genome shotgun (WGS) entry which is preliminary data.</text>
</comment>
<dbReference type="GeneID" id="40311164"/>
<keyword evidence="2" id="KW-1185">Reference proteome</keyword>
<protein>
    <submittedName>
        <fullName evidence="1">Uncharacterized protein</fullName>
    </submittedName>
</protein>
<dbReference type="AlphaFoldDB" id="A0A2A9MBV3"/>
<dbReference type="EMBL" id="NWUJ01000005">
    <property type="protein sequence ID" value="PFH35349.1"/>
    <property type="molecule type" value="Genomic_DNA"/>
</dbReference>
<organism evidence="1 2">
    <name type="scientific">Besnoitia besnoiti</name>
    <name type="common">Apicomplexan protozoan</name>
    <dbReference type="NCBI Taxonomy" id="94643"/>
    <lineage>
        <taxon>Eukaryota</taxon>
        <taxon>Sar</taxon>
        <taxon>Alveolata</taxon>
        <taxon>Apicomplexa</taxon>
        <taxon>Conoidasida</taxon>
        <taxon>Coccidia</taxon>
        <taxon>Eucoccidiorida</taxon>
        <taxon>Eimeriorina</taxon>
        <taxon>Sarcocystidae</taxon>
        <taxon>Besnoitia</taxon>
    </lineage>
</organism>
<dbReference type="VEuPathDB" id="ToxoDB:BESB_062360"/>
<gene>
    <name evidence="1" type="ORF">BESB_062360</name>
</gene>